<evidence type="ECO:0000313" key="2">
    <source>
        <dbReference type="EMBL" id="MBU9714438.1"/>
    </source>
</evidence>
<evidence type="ECO:0000313" key="3">
    <source>
        <dbReference type="Proteomes" id="UP000784880"/>
    </source>
</evidence>
<gene>
    <name evidence="2" type="ORF">KS419_22105</name>
</gene>
<feature type="transmembrane region" description="Helical" evidence="1">
    <location>
        <begin position="35"/>
        <end position="52"/>
    </location>
</feature>
<organism evidence="2 3">
    <name type="scientific">Evansella tamaricis</name>
    <dbReference type="NCBI Taxonomy" id="2069301"/>
    <lineage>
        <taxon>Bacteria</taxon>
        <taxon>Bacillati</taxon>
        <taxon>Bacillota</taxon>
        <taxon>Bacilli</taxon>
        <taxon>Bacillales</taxon>
        <taxon>Bacillaceae</taxon>
        <taxon>Evansella</taxon>
    </lineage>
</organism>
<name>A0ABS6JLM7_9BACI</name>
<sequence>MIIAILILLIFFALGFGSGIISNKAENENHKTQYAIGYAASVFAICFTLWLGV</sequence>
<accession>A0ABS6JLM7</accession>
<protein>
    <recommendedName>
        <fullName evidence="4">NADH dehydrogenase subunit 5</fullName>
    </recommendedName>
</protein>
<keyword evidence="3" id="KW-1185">Reference proteome</keyword>
<proteinExistence type="predicted"/>
<dbReference type="RefSeq" id="WP_217069014.1">
    <property type="nucleotide sequence ID" value="NZ_JAHQCS010000178.1"/>
</dbReference>
<keyword evidence="1" id="KW-0472">Membrane</keyword>
<dbReference type="Proteomes" id="UP000784880">
    <property type="component" value="Unassembled WGS sequence"/>
</dbReference>
<dbReference type="EMBL" id="JAHQCS010000178">
    <property type="protein sequence ID" value="MBU9714438.1"/>
    <property type="molecule type" value="Genomic_DNA"/>
</dbReference>
<keyword evidence="1" id="KW-1133">Transmembrane helix</keyword>
<evidence type="ECO:0000256" key="1">
    <source>
        <dbReference type="SAM" id="Phobius"/>
    </source>
</evidence>
<comment type="caution">
    <text evidence="2">The sequence shown here is derived from an EMBL/GenBank/DDBJ whole genome shotgun (WGS) entry which is preliminary data.</text>
</comment>
<keyword evidence="1" id="KW-0812">Transmembrane</keyword>
<reference evidence="2 3" key="1">
    <citation type="submission" date="2021-06" db="EMBL/GenBank/DDBJ databases">
        <title>Bacillus sp. RD4P76, an endophyte from a halophyte.</title>
        <authorList>
            <person name="Sun J.-Q."/>
        </authorList>
    </citation>
    <scope>NUCLEOTIDE SEQUENCE [LARGE SCALE GENOMIC DNA]</scope>
    <source>
        <strain evidence="2 3">CGMCC 1.15917</strain>
    </source>
</reference>
<evidence type="ECO:0008006" key="4">
    <source>
        <dbReference type="Google" id="ProtNLM"/>
    </source>
</evidence>